<protein>
    <submittedName>
        <fullName evidence="1">Uncharacterized protein</fullName>
    </submittedName>
</protein>
<sequence>MRRVSSYASGARIDGAWVPSGTVPDRCGWRTALVSGCRMAPNCPSYGFVFPNPHPIAYHARPGRTDIVTVEGITLL</sequence>
<keyword evidence="2" id="KW-1185">Reference proteome</keyword>
<dbReference type="Proteomes" id="UP000503447">
    <property type="component" value="Chromosome"/>
</dbReference>
<dbReference type="AlphaFoldDB" id="A0A6M5YQE9"/>
<evidence type="ECO:0000313" key="1">
    <source>
        <dbReference type="EMBL" id="QJW95586.1"/>
    </source>
</evidence>
<dbReference type="KEGG" id="ftj:FTUN_3136"/>
<organism evidence="1 2">
    <name type="scientific">Frigoriglobus tundricola</name>
    <dbReference type="NCBI Taxonomy" id="2774151"/>
    <lineage>
        <taxon>Bacteria</taxon>
        <taxon>Pseudomonadati</taxon>
        <taxon>Planctomycetota</taxon>
        <taxon>Planctomycetia</taxon>
        <taxon>Gemmatales</taxon>
        <taxon>Gemmataceae</taxon>
        <taxon>Frigoriglobus</taxon>
    </lineage>
</organism>
<name>A0A6M5YQE9_9BACT</name>
<dbReference type="EMBL" id="CP053452">
    <property type="protein sequence ID" value="QJW95586.1"/>
    <property type="molecule type" value="Genomic_DNA"/>
</dbReference>
<reference evidence="2" key="1">
    <citation type="submission" date="2020-05" db="EMBL/GenBank/DDBJ databases">
        <title>Frigoriglobus tundricola gen. nov., sp. nov., a psychrotolerant cellulolytic planctomycete of the family Gemmataceae with two divergent copies of 16S rRNA gene.</title>
        <authorList>
            <person name="Kulichevskaya I.S."/>
            <person name="Ivanova A.A."/>
            <person name="Naumoff D.G."/>
            <person name="Beletsky A.V."/>
            <person name="Rijpstra W.I.C."/>
            <person name="Sinninghe Damste J.S."/>
            <person name="Mardanov A.V."/>
            <person name="Ravin N.V."/>
            <person name="Dedysh S.N."/>
        </authorList>
    </citation>
    <scope>NUCLEOTIDE SEQUENCE [LARGE SCALE GENOMIC DNA]</scope>
    <source>
        <strain evidence="2">PL17</strain>
    </source>
</reference>
<gene>
    <name evidence="1" type="ORF">FTUN_3136</name>
</gene>
<evidence type="ECO:0000313" key="2">
    <source>
        <dbReference type="Proteomes" id="UP000503447"/>
    </source>
</evidence>
<proteinExistence type="predicted"/>
<accession>A0A6M5YQE9</accession>